<sequence length="107" mass="12555">MNTPVSTPVRRRRRRRFAARPAEREPRRLHPKRTVTTDDPTSLPHTLRARPLARRRKLRAAIVQVLYFYPPTTQTRRRAHTRGEQPRECLKQAPEPTDRRTDGQTGG</sequence>
<evidence type="ECO:0000313" key="2">
    <source>
        <dbReference type="EMBL" id="KAF9730887.1"/>
    </source>
</evidence>
<evidence type="ECO:0000256" key="1">
    <source>
        <dbReference type="SAM" id="MobiDB-lite"/>
    </source>
</evidence>
<organism evidence="2 3">
    <name type="scientific">Paraphaeosphaeria minitans</name>
    <dbReference type="NCBI Taxonomy" id="565426"/>
    <lineage>
        <taxon>Eukaryota</taxon>
        <taxon>Fungi</taxon>
        <taxon>Dikarya</taxon>
        <taxon>Ascomycota</taxon>
        <taxon>Pezizomycotina</taxon>
        <taxon>Dothideomycetes</taxon>
        <taxon>Pleosporomycetidae</taxon>
        <taxon>Pleosporales</taxon>
        <taxon>Massarineae</taxon>
        <taxon>Didymosphaeriaceae</taxon>
        <taxon>Paraphaeosphaeria</taxon>
    </lineage>
</organism>
<proteinExistence type="predicted"/>
<feature type="compositionally biased region" description="Basic residues" evidence="1">
    <location>
        <begin position="9"/>
        <end position="18"/>
    </location>
</feature>
<protein>
    <submittedName>
        <fullName evidence="2">Uncharacterized protein</fullName>
    </submittedName>
</protein>
<evidence type="ECO:0000313" key="3">
    <source>
        <dbReference type="Proteomes" id="UP000756921"/>
    </source>
</evidence>
<dbReference type="EMBL" id="WJXW01000013">
    <property type="protein sequence ID" value="KAF9730887.1"/>
    <property type="molecule type" value="Genomic_DNA"/>
</dbReference>
<reference evidence="2" key="1">
    <citation type="journal article" date="2020" name="Mol. Plant Microbe Interact.">
        <title>Genome Sequence of the Biocontrol Agent Coniothyrium minitans strain Conio (IMI 134523).</title>
        <authorList>
            <person name="Patel D."/>
            <person name="Shittu T.A."/>
            <person name="Baroncelli R."/>
            <person name="Muthumeenakshi S."/>
            <person name="Osborne T.H."/>
            <person name="Janganan T.K."/>
            <person name="Sreenivasaprasad S."/>
        </authorList>
    </citation>
    <scope>NUCLEOTIDE SEQUENCE</scope>
    <source>
        <strain evidence="2">Conio</strain>
    </source>
</reference>
<comment type="caution">
    <text evidence="2">The sequence shown here is derived from an EMBL/GenBank/DDBJ whole genome shotgun (WGS) entry which is preliminary data.</text>
</comment>
<keyword evidence="3" id="KW-1185">Reference proteome</keyword>
<dbReference type="AlphaFoldDB" id="A0A9P6G8J7"/>
<accession>A0A9P6G8J7</accession>
<gene>
    <name evidence="2" type="ORF">PMIN01_10845</name>
</gene>
<name>A0A9P6G8J7_9PLEO</name>
<feature type="compositionally biased region" description="Basic and acidic residues" evidence="1">
    <location>
        <begin position="81"/>
        <end position="107"/>
    </location>
</feature>
<feature type="region of interest" description="Disordered" evidence="1">
    <location>
        <begin position="71"/>
        <end position="107"/>
    </location>
</feature>
<feature type="region of interest" description="Disordered" evidence="1">
    <location>
        <begin position="1"/>
        <end position="50"/>
    </location>
</feature>
<dbReference type="Proteomes" id="UP000756921">
    <property type="component" value="Unassembled WGS sequence"/>
</dbReference>